<evidence type="ECO:0000259" key="6">
    <source>
        <dbReference type="Pfam" id="PF03330"/>
    </source>
</evidence>
<dbReference type="SUPFAM" id="SSF110997">
    <property type="entry name" value="Sporulation related repeat"/>
    <property type="match status" value="1"/>
</dbReference>
<dbReference type="PROSITE" id="PS51257">
    <property type="entry name" value="PROKAR_LIPOPROTEIN"/>
    <property type="match status" value="1"/>
</dbReference>
<dbReference type="GO" id="GO:0042834">
    <property type="term" value="F:peptidoglycan binding"/>
    <property type="evidence" value="ECO:0007669"/>
    <property type="project" value="InterPro"/>
</dbReference>
<evidence type="ECO:0000256" key="3">
    <source>
        <dbReference type="ARBA" id="ARBA00023316"/>
    </source>
</evidence>
<evidence type="ECO:0000256" key="4">
    <source>
        <dbReference type="HAMAP-Rule" id="MF_02071"/>
    </source>
</evidence>
<dbReference type="Proteomes" id="UP000004263">
    <property type="component" value="Unassembled WGS sequence"/>
</dbReference>
<keyword evidence="4" id="KW-0472">Membrane</keyword>
<keyword evidence="2 4" id="KW-0456">Lyase</keyword>
<dbReference type="GO" id="GO:0005886">
    <property type="term" value="C:plasma membrane"/>
    <property type="evidence" value="ECO:0007669"/>
    <property type="project" value="UniProtKB-SubCell"/>
</dbReference>
<dbReference type="GO" id="GO:0000270">
    <property type="term" value="P:peptidoglycan metabolic process"/>
    <property type="evidence" value="ECO:0007669"/>
    <property type="project" value="UniProtKB-UniRule"/>
</dbReference>
<dbReference type="GO" id="GO:0008932">
    <property type="term" value="F:lytic endotransglycosylase activity"/>
    <property type="evidence" value="ECO:0007669"/>
    <property type="project" value="UniProtKB-UniRule"/>
</dbReference>
<dbReference type="EC" id="4.2.2.-" evidence="4"/>
<evidence type="ECO:0000256" key="2">
    <source>
        <dbReference type="ARBA" id="ARBA00023239"/>
    </source>
</evidence>
<evidence type="ECO:0000313" key="8">
    <source>
        <dbReference type="Proteomes" id="UP000004263"/>
    </source>
</evidence>
<feature type="domain" description="RlpA-like protein double-psi beta-barrel" evidence="6">
    <location>
        <begin position="80"/>
        <end position="169"/>
    </location>
</feature>
<dbReference type="CDD" id="cd22268">
    <property type="entry name" value="DPBB_RlpA-like"/>
    <property type="match status" value="1"/>
</dbReference>
<keyword evidence="4" id="KW-0564">Palmitate</keyword>
<reference evidence="7 8" key="1">
    <citation type="submission" date="2006-03" db="EMBL/GenBank/DDBJ databases">
        <authorList>
            <person name="Pinhassi J."/>
            <person name="Pedros-Alio C."/>
            <person name="Ferriera S."/>
            <person name="Johnson J."/>
            <person name="Kravitz S."/>
            <person name="Halpern A."/>
            <person name="Remington K."/>
            <person name="Beeson K."/>
            <person name="Tran B."/>
            <person name="Rogers Y.-H."/>
            <person name="Friedman R."/>
            <person name="Venter J.C."/>
        </authorList>
    </citation>
    <scope>NUCLEOTIDE SEQUENCE [LARGE SCALE GENOMIC DNA]</scope>
    <source>
        <strain evidence="7 8">RED65</strain>
    </source>
</reference>
<dbReference type="RefSeq" id="WP_007018855.1">
    <property type="nucleotide sequence ID" value="NZ_CH724119.1"/>
</dbReference>
<dbReference type="FunFam" id="2.40.40.10:FF:000003">
    <property type="entry name" value="Endolytic peptidoglycan transglycosylase RlpA"/>
    <property type="match status" value="1"/>
</dbReference>
<comment type="subcellular location">
    <subcellularLocation>
        <location evidence="4">Cell membrane</location>
        <topology evidence="4">Lipid-anchor</topology>
    </subcellularLocation>
</comment>
<name>Q1N083_9GAMM</name>
<keyword evidence="1" id="KW-0732">Signal</keyword>
<keyword evidence="8" id="KW-1185">Reference proteome</keyword>
<gene>
    <name evidence="4" type="primary">rlpA</name>
    <name evidence="7" type="ORF">RED65_08094</name>
</gene>
<keyword evidence="3 4" id="KW-0961">Cell wall biogenesis/degradation</keyword>
<comment type="function">
    <text evidence="4">Lytic transglycosylase with a strong preference for naked glycan strands that lack stem peptides.</text>
</comment>
<accession>Q1N083</accession>
<dbReference type="Gene3D" id="2.40.40.10">
    <property type="entry name" value="RlpA-like domain"/>
    <property type="match status" value="1"/>
</dbReference>
<dbReference type="GO" id="GO:0071555">
    <property type="term" value="P:cell wall organization"/>
    <property type="evidence" value="ECO:0007669"/>
    <property type="project" value="UniProtKB-KW"/>
</dbReference>
<comment type="caution">
    <text evidence="7">The sequence shown here is derived from an EMBL/GenBank/DDBJ whole genome shotgun (WGS) entry which is preliminary data.</text>
</comment>
<dbReference type="InterPro" id="IPR036908">
    <property type="entry name" value="RlpA-like_sf"/>
</dbReference>
<evidence type="ECO:0000256" key="1">
    <source>
        <dbReference type="ARBA" id="ARBA00022729"/>
    </source>
</evidence>
<dbReference type="AlphaFoldDB" id="Q1N083"/>
<dbReference type="InterPro" id="IPR012997">
    <property type="entry name" value="RplA"/>
</dbReference>
<sequence>MRTLVCFILIPMLLSACSTSRYHMARDTLPEKAALYRSKIQSLPPVQAVSEPLSPRGNADQYEVWGKTYYVDKYIKDYSAEGIASWYGQKFHGYETSNGEVFDVYQFSAAHKSLPLPSFVQVTNLENGKSLIVRVNDRGPFHDDRLIDLSYAAAVRLGFDKRGTAKVKVDLVAPPLLPEDYQHLQVAALSKKDRALDLQSHLSALLKEPVYIDADEQKGLHKVRIGPIAPHRLASVQEVLHKNALFNGIILD</sequence>
<dbReference type="NCBIfam" id="TIGR00413">
    <property type="entry name" value="rlpA"/>
    <property type="match status" value="1"/>
</dbReference>
<protein>
    <recommendedName>
        <fullName evidence="4">Endolytic peptidoglycan transglycosylase RlpA</fullName>
        <ecNumber evidence="4">4.2.2.-</ecNumber>
    </recommendedName>
</protein>
<dbReference type="InterPro" id="IPR034718">
    <property type="entry name" value="RlpA"/>
</dbReference>
<organism evidence="7 8">
    <name type="scientific">Bermanella marisrubri</name>
    <dbReference type="NCBI Taxonomy" id="207949"/>
    <lineage>
        <taxon>Bacteria</taxon>
        <taxon>Pseudomonadati</taxon>
        <taxon>Pseudomonadota</taxon>
        <taxon>Gammaproteobacteria</taxon>
        <taxon>Oceanospirillales</taxon>
        <taxon>Oceanospirillaceae</taxon>
        <taxon>Bermanella</taxon>
    </lineage>
</organism>
<dbReference type="Pfam" id="PF03330">
    <property type="entry name" value="DPBB_1"/>
    <property type="match status" value="1"/>
</dbReference>
<dbReference type="HAMAP" id="MF_02071">
    <property type="entry name" value="RlpA"/>
    <property type="match status" value="1"/>
</dbReference>
<dbReference type="STRING" id="207949.RED65_08094"/>
<dbReference type="PANTHER" id="PTHR34183:SF1">
    <property type="entry name" value="ENDOLYTIC PEPTIDOGLYCAN TRANSGLYCOSYLASE RLPA"/>
    <property type="match status" value="1"/>
</dbReference>
<proteinExistence type="inferred from homology"/>
<keyword evidence="4" id="KW-1003">Cell membrane</keyword>
<dbReference type="EMBL" id="AAQH01000015">
    <property type="protein sequence ID" value="EAT11634.1"/>
    <property type="molecule type" value="Genomic_DNA"/>
</dbReference>
<keyword evidence="4 7" id="KW-0449">Lipoprotein</keyword>
<comment type="similarity">
    <text evidence="4 5">Belongs to the RlpA family.</text>
</comment>
<dbReference type="PANTHER" id="PTHR34183">
    <property type="entry name" value="ENDOLYTIC PEPTIDOGLYCAN TRANSGLYCOSYLASE RLPA"/>
    <property type="match status" value="1"/>
</dbReference>
<evidence type="ECO:0000256" key="5">
    <source>
        <dbReference type="RuleBase" id="RU003495"/>
    </source>
</evidence>
<dbReference type="SUPFAM" id="SSF50685">
    <property type="entry name" value="Barwin-like endoglucanases"/>
    <property type="match status" value="1"/>
</dbReference>
<dbReference type="HOGENOM" id="CLU_042923_3_2_6"/>
<evidence type="ECO:0000313" key="7">
    <source>
        <dbReference type="EMBL" id="EAT11634.1"/>
    </source>
</evidence>
<dbReference type="InterPro" id="IPR036680">
    <property type="entry name" value="SPOR-like_sf"/>
</dbReference>
<dbReference type="InterPro" id="IPR009009">
    <property type="entry name" value="RlpA-like_DPBB"/>
</dbReference>
<dbReference type="GO" id="GO:0009279">
    <property type="term" value="C:cell outer membrane"/>
    <property type="evidence" value="ECO:0007669"/>
    <property type="project" value="TreeGrafter"/>
</dbReference>